<protein>
    <submittedName>
        <fullName evidence="2">Uncharacterized protein</fullName>
    </submittedName>
</protein>
<keyword evidence="1" id="KW-1133">Transmembrane helix</keyword>
<feature type="transmembrane region" description="Helical" evidence="1">
    <location>
        <begin position="46"/>
        <end position="71"/>
    </location>
</feature>
<dbReference type="AlphaFoldDB" id="A0A831S0I2"/>
<comment type="caution">
    <text evidence="2">The sequence shown here is derived from an EMBL/GenBank/DDBJ whole genome shotgun (WGS) entry which is preliminary data.</text>
</comment>
<dbReference type="InterPro" id="IPR022050">
    <property type="entry name" value="T_hemolysin"/>
</dbReference>
<keyword evidence="1" id="KW-0472">Membrane</keyword>
<dbReference type="Proteomes" id="UP000886339">
    <property type="component" value="Unassembled WGS sequence"/>
</dbReference>
<keyword evidence="1" id="KW-0812">Transmembrane</keyword>
<organism evidence="2">
    <name type="scientific">Thiolapillus brandeum</name>
    <dbReference type="NCBI Taxonomy" id="1076588"/>
    <lineage>
        <taxon>Bacteria</taxon>
        <taxon>Pseudomonadati</taxon>
        <taxon>Pseudomonadota</taxon>
        <taxon>Gammaproteobacteria</taxon>
        <taxon>Chromatiales</taxon>
        <taxon>Sedimenticolaceae</taxon>
        <taxon>Thiolapillus</taxon>
    </lineage>
</organism>
<accession>A0A831S0I2</accession>
<dbReference type="Pfam" id="PF12261">
    <property type="entry name" value="T_hemolysin"/>
    <property type="match status" value="1"/>
</dbReference>
<dbReference type="EMBL" id="DRLF01000421">
    <property type="protein sequence ID" value="HEC07613.1"/>
    <property type="molecule type" value="Genomic_DNA"/>
</dbReference>
<sequence>MDRSHPGRQEAGKLVQLVFLDAYGVPREAMVEIGNLATVGVGRICWIIVALAVFLQGAGFSQVPFTIMPLLRNSFVRMGLPLCCRQVLARICCNCSRVNCSSTSGNSSRSSRRV</sequence>
<evidence type="ECO:0000256" key="1">
    <source>
        <dbReference type="SAM" id="Phobius"/>
    </source>
</evidence>
<evidence type="ECO:0000313" key="2">
    <source>
        <dbReference type="EMBL" id="HEC07613.1"/>
    </source>
</evidence>
<reference evidence="2" key="1">
    <citation type="journal article" date="2020" name="mSystems">
        <title>Genome- and Community-Level Interaction Insights into Carbon Utilization and Element Cycling Functions of Hydrothermarchaeota in Hydrothermal Sediment.</title>
        <authorList>
            <person name="Zhou Z."/>
            <person name="Liu Y."/>
            <person name="Xu W."/>
            <person name="Pan J."/>
            <person name="Luo Z.H."/>
            <person name="Li M."/>
        </authorList>
    </citation>
    <scope>NUCLEOTIDE SEQUENCE [LARGE SCALE GENOMIC DNA]</scope>
    <source>
        <strain evidence="2">HyVt-458</strain>
    </source>
</reference>
<gene>
    <name evidence="2" type="ORF">ENJ12_12215</name>
</gene>
<proteinExistence type="predicted"/>
<name>A0A831S0I2_9GAMM</name>